<comment type="caution">
    <text evidence="1">The sequence shown here is derived from an EMBL/GenBank/DDBJ whole genome shotgun (WGS) entry which is preliminary data.</text>
</comment>
<dbReference type="Proteomes" id="UP000689195">
    <property type="component" value="Unassembled WGS sequence"/>
</dbReference>
<dbReference type="AlphaFoldDB" id="A0A8S1TFJ3"/>
<proteinExistence type="predicted"/>
<sequence length="707" mass="84855">MIECQVSDHNKEEILYACLNMNCQIKRGCCLYCIEQHNLHKQDLKSMKQITLWKKNITQSYDTYSKKISQIMEIIGQAQQYLSNLGQDLEKQFDQIMNDEFEKQVFNLLRIQQLSTSFNQLISNLETLMEPISQIFSNVEASSQNICVKIQSILNNSNDKLQIMEKESQTEEVKKGEPKVEPKKQKVKTYSYLNIIENTYKLRKGNDFDIHQYPKQCKSSIENLDEYKTIILIGTQSSEKQNLINLFVNYYYGVEFQDPYRFEIIDDIDIKKEKQNDEYEKMKVYYITPQNGKSGLRIIYTPDYSDDLNYDDQQICTSIYNVISNSAQLNQNILIGFLIPRKVQIGSFFMLESILSQLSNKLIKNIVFLFPDSTDESPKQKEILQSKTQKINGIQSPVFQMIPTMNHFWYLKFNTNTLFNQNKNQDNQYLWELGKNNFQLLLQNYLQNKINLNSLQQMKQQYDQFINIKLTGVQQQLKNKYYELYRRDNFDCNFKIIFERFKKEIIPFISNHHIDKTKSEGISTLKHYKGIMDNQYKEIEKFKSLDQKIYNKDFEEFYDLLKNFWNLMQQEYYPWSVYFKFNSILISINNCQWRYYQHLITKEQIQKQEGWEERVNLLTKKKIQYYSDGYVGMPNLDQIVKEWYDKNIRSKWRYVEYSSMTYKEYDKVYQICDYDKISVSEIFYRIDQGSQKEIDILIQKIWDSVLI</sequence>
<protein>
    <submittedName>
        <fullName evidence="1">Uncharacterized protein</fullName>
    </submittedName>
</protein>
<dbReference type="EMBL" id="CAJJDO010000020">
    <property type="protein sequence ID" value="CAD8149946.1"/>
    <property type="molecule type" value="Genomic_DNA"/>
</dbReference>
<keyword evidence="2" id="KW-1185">Reference proteome</keyword>
<evidence type="ECO:0000313" key="1">
    <source>
        <dbReference type="EMBL" id="CAD8149946.1"/>
    </source>
</evidence>
<reference evidence="1" key="1">
    <citation type="submission" date="2021-01" db="EMBL/GenBank/DDBJ databases">
        <authorList>
            <consortium name="Genoscope - CEA"/>
            <person name="William W."/>
        </authorList>
    </citation>
    <scope>NUCLEOTIDE SEQUENCE</scope>
</reference>
<evidence type="ECO:0000313" key="2">
    <source>
        <dbReference type="Proteomes" id="UP000689195"/>
    </source>
</evidence>
<accession>A0A8S1TFJ3</accession>
<dbReference type="OrthoDB" id="310702at2759"/>
<name>A0A8S1TFJ3_9CILI</name>
<organism evidence="1 2">
    <name type="scientific">Paramecium pentaurelia</name>
    <dbReference type="NCBI Taxonomy" id="43138"/>
    <lineage>
        <taxon>Eukaryota</taxon>
        <taxon>Sar</taxon>
        <taxon>Alveolata</taxon>
        <taxon>Ciliophora</taxon>
        <taxon>Intramacronucleata</taxon>
        <taxon>Oligohymenophorea</taxon>
        <taxon>Peniculida</taxon>
        <taxon>Parameciidae</taxon>
        <taxon>Paramecium</taxon>
    </lineage>
</organism>
<gene>
    <name evidence="1" type="ORF">PPENT_87.1.T0200013</name>
</gene>